<comment type="caution">
    <text evidence="3">The sequence shown here is derived from an EMBL/GenBank/DDBJ whole genome shotgun (WGS) entry which is preliminary data.</text>
</comment>
<name>A0A086SWJ6_HAPC1</name>
<protein>
    <submittedName>
        <fullName evidence="3">Uncharacterized protein</fullName>
    </submittedName>
</protein>
<evidence type="ECO:0000313" key="4">
    <source>
        <dbReference type="Proteomes" id="UP000029964"/>
    </source>
</evidence>
<keyword evidence="4" id="KW-1185">Reference proteome</keyword>
<sequence>MRFDTLLLAGTVSAAAATWPGETTVTVTVCETAPAPSVPTPSVVPTPTAPVETTPIITSPVESPTVPAIPSPTAGAIPNQMKASMAGLLGFLLVGLAAL</sequence>
<feature type="region of interest" description="Disordered" evidence="1">
    <location>
        <begin position="34"/>
        <end position="67"/>
    </location>
</feature>
<proteinExistence type="predicted"/>
<feature type="compositionally biased region" description="Low complexity" evidence="1">
    <location>
        <begin position="49"/>
        <end position="58"/>
    </location>
</feature>
<organism evidence="3 4">
    <name type="scientific">Hapsidospora chrysogenum (strain ATCC 11550 / CBS 779.69 / DSM 880 / IAM 14645 / JCM 23072 / IMI 49137)</name>
    <name type="common">Acremonium chrysogenum</name>
    <dbReference type="NCBI Taxonomy" id="857340"/>
    <lineage>
        <taxon>Eukaryota</taxon>
        <taxon>Fungi</taxon>
        <taxon>Dikarya</taxon>
        <taxon>Ascomycota</taxon>
        <taxon>Pezizomycotina</taxon>
        <taxon>Sordariomycetes</taxon>
        <taxon>Hypocreomycetidae</taxon>
        <taxon>Hypocreales</taxon>
        <taxon>Bionectriaceae</taxon>
        <taxon>Hapsidospora</taxon>
    </lineage>
</organism>
<feature type="signal peptide" evidence="2">
    <location>
        <begin position="1"/>
        <end position="16"/>
    </location>
</feature>
<evidence type="ECO:0000256" key="2">
    <source>
        <dbReference type="SAM" id="SignalP"/>
    </source>
</evidence>
<dbReference type="EMBL" id="JPKY01000127">
    <property type="protein sequence ID" value="KFH41478.1"/>
    <property type="molecule type" value="Genomic_DNA"/>
</dbReference>
<evidence type="ECO:0000256" key="1">
    <source>
        <dbReference type="SAM" id="MobiDB-lite"/>
    </source>
</evidence>
<dbReference type="HOGENOM" id="CLU_2319634_0_0_1"/>
<keyword evidence="2" id="KW-0732">Signal</keyword>
<gene>
    <name evidence="3" type="ORF">ACRE_078070</name>
</gene>
<feature type="chain" id="PRO_5001815276" evidence="2">
    <location>
        <begin position="17"/>
        <end position="99"/>
    </location>
</feature>
<evidence type="ECO:0000313" key="3">
    <source>
        <dbReference type="EMBL" id="KFH41478.1"/>
    </source>
</evidence>
<accession>A0A086SWJ6</accession>
<dbReference type="Proteomes" id="UP000029964">
    <property type="component" value="Unassembled WGS sequence"/>
</dbReference>
<dbReference type="AlphaFoldDB" id="A0A086SWJ6"/>
<feature type="compositionally biased region" description="Pro residues" evidence="1">
    <location>
        <begin position="36"/>
        <end position="48"/>
    </location>
</feature>
<reference evidence="4" key="1">
    <citation type="journal article" date="2014" name="Genome Announc.">
        <title>Genome sequence and annotation of Acremonium chrysogenum, producer of the beta-lactam antibiotic cephalosporin C.</title>
        <authorList>
            <person name="Terfehr D."/>
            <person name="Dahlmann T.A."/>
            <person name="Specht T."/>
            <person name="Zadra I."/>
            <person name="Kuernsteiner H."/>
            <person name="Kueck U."/>
        </authorList>
    </citation>
    <scope>NUCLEOTIDE SEQUENCE [LARGE SCALE GENOMIC DNA]</scope>
    <source>
        <strain evidence="4">ATCC 11550 / CBS 779.69 / DSM 880 / IAM 14645 / JCM 23072 / IMI 49137</strain>
    </source>
</reference>